<evidence type="ECO:0000256" key="2">
    <source>
        <dbReference type="ARBA" id="ARBA00022448"/>
    </source>
</evidence>
<feature type="domain" description="ABC transporter" evidence="12">
    <location>
        <begin position="371"/>
        <end position="607"/>
    </location>
</feature>
<dbReference type="InterPro" id="IPR017871">
    <property type="entry name" value="ABC_transporter-like_CS"/>
</dbReference>
<feature type="domain" description="ABC transmembrane type-1" evidence="13">
    <location>
        <begin position="715"/>
        <end position="1004"/>
    </location>
</feature>
<reference evidence="14" key="1">
    <citation type="submission" date="2021-01" db="EMBL/GenBank/DDBJ databases">
        <authorList>
            <consortium name="Genoscope - CEA"/>
            <person name="William W."/>
        </authorList>
    </citation>
    <scope>NUCLEOTIDE SEQUENCE</scope>
</reference>
<comment type="similarity">
    <text evidence="1">Belongs to the ABC transporter superfamily. ABCB family. Multidrug resistance exporter (TC 3.A.1.201) subfamily.</text>
</comment>
<dbReference type="CDD" id="cd03249">
    <property type="entry name" value="ABC_MTABC3_MDL1_MDL2"/>
    <property type="match status" value="1"/>
</dbReference>
<evidence type="ECO:0000256" key="5">
    <source>
        <dbReference type="ARBA" id="ARBA00022741"/>
    </source>
</evidence>
<keyword evidence="7 11" id="KW-1133">Transmembrane helix</keyword>
<sequence length="1305" mass="145583">MKEGYEIKNVRSGDENGQSEVGKQKMIPYFKLFRYAKKGDVVLMVLGSIAAFLNGGAIPSFSLIFGSMVNSFQEAGDEMVKQAGQNAIWFLLVAIVTGGLSFTMFATWMIAGERQGIEYRKNYFKAILHQEVGWFDTINPNELNNKVANESFAVQGAIGEKVPTFIMTFSMTFFGFLYGYIWGWQLAIVITATLPVISIITAVFSVIIQQSTLATQQAYSEAGALAEQAINGIKTVKMLDGEDYEHERYYELLLNAANKTTKYDFGVGIAIGLIWAASLWSYALGFWYGAKLIADQTYNPNQDSVYTVGDVMTIYFSVVTGGFSLGQAGPCIQNFAKGQAAAATMYEILDRKPKIYNSLNPKKILNFDGEIEFKDIKFKYPNKPDQLVLNGLNLKIPPGKKVALVGQSGCGKSTVMQLIERFYDCDQGQVLFCGIDIKDLDLIDLRSRIGLVGQEPVLFATSIRENLLYGKTDAKEEDLIDALKKANAWDFVQKMEKGLETYVGIGGNQLSGGQKQRIAIARAILKKPQVLLLDEATSALDRTNERLIQETLDEVSQGITTVVIAHRLSTIQNADIIYVIEKGNVVEMGTHQELMNLHGYYENLAKSQVQKKGVDEEPLISVSSQKIIQDSITKLNDTKNSQKIIQMNIADKKNIAEEAVDQFKQLQELDLIIKRDSKSYDKVVNKELQQEDKKEVDAQMGRLFNYNKQERFQFLIGVLAAMANGCTFPIFSIFLSDMITVLALSNPKNYTDQERSQKMAYVRGEADKNALYFFIIGCCAFTLWTIQSFCLSYVGERLTLKLRSDTFRKLLRMPIAFFDESKNNAGTLTSRLSVDCKLINGLTSSIIGINLANVASLVCGLTIAFTSSWALTLVTLGITPFTFISGALQAKLMQGFSAQTDEAYKDSGNLIMEAVTNIRTVFSFGNEQTILDIYQKKVQMPLQQATSKGFKAGLAMGFSQMNMFIMNAIIFYVGAVFCRDIDLSVNDMFKTIFSLTFATMGAGNNAAFAGDIGAAKNASKNIFQILDSEDEFQREQRLYKSRLTNPLHGDISFNNITFKYPSRDKNVFQNLNLTIKQAQKVAFVGPSGCGKSTLFQMLMRFYEPDQGIITINGIDINHYDIRYIRRQFAIVSQEPVLFNGTIKQNIQYNLSSISFDQIENAAKKAYAYEFIINNQFEEIQMEQNENSKQRGQGFERQVGPKGTQISGGQKQRIAIARAILRDSNLLLLDEATSALDTASEQLIQDSLNNLMEGKTAIVIAHRISTIKDSDMIYVFKDGKIVEEGKYQSLMNIKGAFYSLKEGIGA</sequence>
<comment type="caution">
    <text evidence="14">The sequence shown here is derived from an EMBL/GenBank/DDBJ whole genome shotgun (WGS) entry which is preliminary data.</text>
</comment>
<dbReference type="PANTHER" id="PTHR43394:SF27">
    <property type="entry name" value="ATP-DEPENDENT TRANSLOCASE ABCB1-LIKE"/>
    <property type="match status" value="1"/>
</dbReference>
<keyword evidence="5" id="KW-0547">Nucleotide-binding</keyword>
<evidence type="ECO:0000256" key="1">
    <source>
        <dbReference type="ARBA" id="ARBA00007577"/>
    </source>
</evidence>
<dbReference type="GO" id="GO:0015421">
    <property type="term" value="F:ABC-type oligopeptide transporter activity"/>
    <property type="evidence" value="ECO:0007669"/>
    <property type="project" value="TreeGrafter"/>
</dbReference>
<keyword evidence="3 11" id="KW-0812">Transmembrane</keyword>
<feature type="transmembrane region" description="Helical" evidence="11">
    <location>
        <begin position="869"/>
        <end position="888"/>
    </location>
</feature>
<name>A0A8S1MIL4_9CILI</name>
<keyword evidence="9" id="KW-0325">Glycoprotein</keyword>
<evidence type="ECO:0000256" key="10">
    <source>
        <dbReference type="SAM" id="MobiDB-lite"/>
    </source>
</evidence>
<keyword evidence="4" id="KW-0677">Repeat</keyword>
<feature type="transmembrane region" description="Helical" evidence="11">
    <location>
        <begin position="954"/>
        <end position="977"/>
    </location>
</feature>
<organism evidence="14 15">
    <name type="scientific">Paramecium sonneborni</name>
    <dbReference type="NCBI Taxonomy" id="65129"/>
    <lineage>
        <taxon>Eukaryota</taxon>
        <taxon>Sar</taxon>
        <taxon>Alveolata</taxon>
        <taxon>Ciliophora</taxon>
        <taxon>Intramacronucleata</taxon>
        <taxon>Oligohymenophorea</taxon>
        <taxon>Peniculida</taxon>
        <taxon>Parameciidae</taxon>
        <taxon>Paramecium</taxon>
    </lineage>
</organism>
<evidence type="ECO:0000259" key="13">
    <source>
        <dbReference type="PROSITE" id="PS50929"/>
    </source>
</evidence>
<feature type="transmembrane region" description="Helical" evidence="11">
    <location>
        <begin position="87"/>
        <end position="111"/>
    </location>
</feature>
<evidence type="ECO:0000313" key="15">
    <source>
        <dbReference type="Proteomes" id="UP000692954"/>
    </source>
</evidence>
<feature type="domain" description="ABC transporter" evidence="12">
    <location>
        <begin position="1051"/>
        <end position="1302"/>
    </location>
</feature>
<evidence type="ECO:0000256" key="11">
    <source>
        <dbReference type="SAM" id="Phobius"/>
    </source>
</evidence>
<feature type="transmembrane region" description="Helical" evidence="11">
    <location>
        <begin position="187"/>
        <end position="208"/>
    </location>
</feature>
<dbReference type="CDD" id="cd18577">
    <property type="entry name" value="ABC_6TM_Pgp_ABCB1_D1_like"/>
    <property type="match status" value="1"/>
</dbReference>
<evidence type="ECO:0000256" key="6">
    <source>
        <dbReference type="ARBA" id="ARBA00022840"/>
    </source>
</evidence>
<dbReference type="PROSITE" id="PS50893">
    <property type="entry name" value="ABC_TRANSPORTER_2"/>
    <property type="match status" value="2"/>
</dbReference>
<dbReference type="Proteomes" id="UP000692954">
    <property type="component" value="Unassembled WGS sequence"/>
</dbReference>
<feature type="domain" description="ABC transmembrane type-1" evidence="13">
    <location>
        <begin position="45"/>
        <end position="337"/>
    </location>
</feature>
<dbReference type="GO" id="GO:0005524">
    <property type="term" value="F:ATP binding"/>
    <property type="evidence" value="ECO:0007669"/>
    <property type="project" value="UniProtKB-KW"/>
</dbReference>
<protein>
    <submittedName>
        <fullName evidence="14">Uncharacterized protein</fullName>
    </submittedName>
</protein>
<gene>
    <name evidence="14" type="ORF">PSON_ATCC_30995.1.T0380040</name>
</gene>
<evidence type="ECO:0000256" key="4">
    <source>
        <dbReference type="ARBA" id="ARBA00022737"/>
    </source>
</evidence>
<keyword evidence="6" id="KW-0067">ATP-binding</keyword>
<dbReference type="FunFam" id="3.40.50.300:FF:000240">
    <property type="entry name" value="ABC transporter B family member 20"/>
    <property type="match status" value="2"/>
</dbReference>
<feature type="transmembrane region" description="Helical" evidence="11">
    <location>
        <begin position="305"/>
        <end position="325"/>
    </location>
</feature>
<evidence type="ECO:0000256" key="7">
    <source>
        <dbReference type="ARBA" id="ARBA00022989"/>
    </source>
</evidence>
<dbReference type="FunFam" id="1.20.1560.10:FF:000194">
    <property type="entry name" value="Uncharacterized protein"/>
    <property type="match status" value="2"/>
</dbReference>
<feature type="transmembrane region" description="Helical" evidence="11">
    <location>
        <begin position="712"/>
        <end position="735"/>
    </location>
</feature>
<dbReference type="Pfam" id="PF00005">
    <property type="entry name" value="ABC_tran"/>
    <property type="match status" value="2"/>
</dbReference>
<dbReference type="OrthoDB" id="417789at2759"/>
<dbReference type="GO" id="GO:0016887">
    <property type="term" value="F:ATP hydrolysis activity"/>
    <property type="evidence" value="ECO:0007669"/>
    <property type="project" value="InterPro"/>
</dbReference>
<evidence type="ECO:0000313" key="14">
    <source>
        <dbReference type="EMBL" id="CAD8078662.1"/>
    </source>
</evidence>
<keyword evidence="15" id="KW-1185">Reference proteome</keyword>
<feature type="transmembrane region" description="Helical" evidence="11">
    <location>
        <begin position="162"/>
        <end position="181"/>
    </location>
</feature>
<feature type="region of interest" description="Disordered" evidence="10">
    <location>
        <begin position="1182"/>
        <end position="1206"/>
    </location>
</feature>
<evidence type="ECO:0000256" key="9">
    <source>
        <dbReference type="ARBA" id="ARBA00023180"/>
    </source>
</evidence>
<dbReference type="CDD" id="cd18578">
    <property type="entry name" value="ABC_6TM_Pgp_ABCB1_D2_like"/>
    <property type="match status" value="1"/>
</dbReference>
<dbReference type="InterPro" id="IPR003593">
    <property type="entry name" value="AAA+_ATPase"/>
</dbReference>
<feature type="transmembrane region" description="Helical" evidence="11">
    <location>
        <begin position="838"/>
        <end position="863"/>
    </location>
</feature>
<dbReference type="GO" id="GO:0090374">
    <property type="term" value="P:oligopeptide export from mitochondrion"/>
    <property type="evidence" value="ECO:0007669"/>
    <property type="project" value="TreeGrafter"/>
</dbReference>
<feature type="transmembrane region" description="Helical" evidence="11">
    <location>
        <begin position="41"/>
        <end position="67"/>
    </location>
</feature>
<dbReference type="InterPro" id="IPR011527">
    <property type="entry name" value="ABC1_TM_dom"/>
</dbReference>
<feature type="transmembrane region" description="Helical" evidence="11">
    <location>
        <begin position="771"/>
        <end position="794"/>
    </location>
</feature>
<evidence type="ECO:0000256" key="8">
    <source>
        <dbReference type="ARBA" id="ARBA00023136"/>
    </source>
</evidence>
<feature type="transmembrane region" description="Helical" evidence="11">
    <location>
        <begin position="265"/>
        <end position="285"/>
    </location>
</feature>
<dbReference type="InterPro" id="IPR003439">
    <property type="entry name" value="ABC_transporter-like_ATP-bd"/>
</dbReference>
<proteinExistence type="inferred from homology"/>
<dbReference type="GO" id="GO:0005743">
    <property type="term" value="C:mitochondrial inner membrane"/>
    <property type="evidence" value="ECO:0007669"/>
    <property type="project" value="TreeGrafter"/>
</dbReference>
<dbReference type="EMBL" id="CAJJDN010000038">
    <property type="protein sequence ID" value="CAD8078662.1"/>
    <property type="molecule type" value="Genomic_DNA"/>
</dbReference>
<keyword evidence="8 11" id="KW-0472">Membrane</keyword>
<dbReference type="InterPro" id="IPR039421">
    <property type="entry name" value="Type_1_exporter"/>
</dbReference>
<evidence type="ECO:0000256" key="3">
    <source>
        <dbReference type="ARBA" id="ARBA00022692"/>
    </source>
</evidence>
<accession>A0A8S1MIL4</accession>
<evidence type="ECO:0000259" key="12">
    <source>
        <dbReference type="PROSITE" id="PS50893"/>
    </source>
</evidence>
<dbReference type="PROSITE" id="PS00211">
    <property type="entry name" value="ABC_TRANSPORTER_1"/>
    <property type="match status" value="2"/>
</dbReference>
<dbReference type="Pfam" id="PF00664">
    <property type="entry name" value="ABC_membrane"/>
    <property type="match status" value="2"/>
</dbReference>
<dbReference type="PANTHER" id="PTHR43394">
    <property type="entry name" value="ATP-DEPENDENT PERMEASE MDL1, MITOCHONDRIAL"/>
    <property type="match status" value="1"/>
</dbReference>
<keyword evidence="2" id="KW-0813">Transport</keyword>
<dbReference type="SMART" id="SM00382">
    <property type="entry name" value="AAA"/>
    <property type="match status" value="2"/>
</dbReference>
<dbReference type="PROSITE" id="PS50929">
    <property type="entry name" value="ABC_TM1F"/>
    <property type="match status" value="2"/>
</dbReference>